<dbReference type="InterPro" id="IPR032567">
    <property type="entry name" value="RTL1-rel"/>
</dbReference>
<organism evidence="1 2">
    <name type="scientific">Tanacetum coccineum</name>
    <dbReference type="NCBI Taxonomy" id="301880"/>
    <lineage>
        <taxon>Eukaryota</taxon>
        <taxon>Viridiplantae</taxon>
        <taxon>Streptophyta</taxon>
        <taxon>Embryophyta</taxon>
        <taxon>Tracheophyta</taxon>
        <taxon>Spermatophyta</taxon>
        <taxon>Magnoliopsida</taxon>
        <taxon>eudicotyledons</taxon>
        <taxon>Gunneridae</taxon>
        <taxon>Pentapetalae</taxon>
        <taxon>asterids</taxon>
        <taxon>campanulids</taxon>
        <taxon>Asterales</taxon>
        <taxon>Asteraceae</taxon>
        <taxon>Asteroideae</taxon>
        <taxon>Anthemideae</taxon>
        <taxon>Anthemidinae</taxon>
        <taxon>Tanacetum</taxon>
    </lineage>
</organism>
<dbReference type="PANTHER" id="PTHR15503">
    <property type="entry name" value="LDOC1 RELATED"/>
    <property type="match status" value="1"/>
</dbReference>
<reference evidence="1" key="2">
    <citation type="submission" date="2022-01" db="EMBL/GenBank/DDBJ databases">
        <authorList>
            <person name="Yamashiro T."/>
            <person name="Shiraishi A."/>
            <person name="Satake H."/>
            <person name="Nakayama K."/>
        </authorList>
    </citation>
    <scope>NUCLEOTIDE SEQUENCE</scope>
</reference>
<dbReference type="EMBL" id="BQNB010021450">
    <property type="protein sequence ID" value="GJU06550.1"/>
    <property type="molecule type" value="Genomic_DNA"/>
</dbReference>
<evidence type="ECO:0000313" key="1">
    <source>
        <dbReference type="EMBL" id="GJU06550.1"/>
    </source>
</evidence>
<sequence length="183" mass="20714">MDCFFDRMELFCFVDDVFDSEYVQTHSFVADDEAKQLGINAMKGSGTIKAVNSSAKAIHGVAKDVQAKWRKDLHGFNKSEPYYLAITRLETDEGSSKVEVPKAVEQVLEEFKDVMPKELPKRLPPMREVDHTIELETGSKPLAKAPYRMLLPELEELHKQLKELVDVGYIRPSKALYGAPVQV</sequence>
<gene>
    <name evidence="1" type="ORF">Tco_1122980</name>
</gene>
<dbReference type="InterPro" id="IPR043502">
    <property type="entry name" value="DNA/RNA_pol_sf"/>
</dbReference>
<dbReference type="Gene3D" id="3.10.10.10">
    <property type="entry name" value="HIV Type 1 Reverse Transcriptase, subunit A, domain 1"/>
    <property type="match status" value="1"/>
</dbReference>
<dbReference type="Proteomes" id="UP001151760">
    <property type="component" value="Unassembled WGS sequence"/>
</dbReference>
<protein>
    <submittedName>
        <fullName evidence="1">Uncharacterized protein</fullName>
    </submittedName>
</protein>
<reference evidence="1" key="1">
    <citation type="journal article" date="2022" name="Int. J. Mol. Sci.">
        <title>Draft Genome of Tanacetum Coccineum: Genomic Comparison of Closely Related Tanacetum-Family Plants.</title>
        <authorList>
            <person name="Yamashiro T."/>
            <person name="Shiraishi A."/>
            <person name="Nakayama K."/>
            <person name="Satake H."/>
        </authorList>
    </citation>
    <scope>NUCLEOTIDE SEQUENCE</scope>
</reference>
<accession>A0ABQ5J3H0</accession>
<proteinExistence type="predicted"/>
<evidence type="ECO:0000313" key="2">
    <source>
        <dbReference type="Proteomes" id="UP001151760"/>
    </source>
</evidence>
<name>A0ABQ5J3H0_9ASTR</name>
<dbReference type="SUPFAM" id="SSF56672">
    <property type="entry name" value="DNA/RNA polymerases"/>
    <property type="match status" value="1"/>
</dbReference>
<dbReference type="PANTHER" id="PTHR15503:SF45">
    <property type="entry name" value="RNA-DIRECTED DNA POLYMERASE HOMOLOG"/>
    <property type="match status" value="1"/>
</dbReference>
<comment type="caution">
    <text evidence="1">The sequence shown here is derived from an EMBL/GenBank/DDBJ whole genome shotgun (WGS) entry which is preliminary data.</text>
</comment>
<keyword evidence="2" id="KW-1185">Reference proteome</keyword>